<dbReference type="EMBL" id="LAZR01034741">
    <property type="protein sequence ID" value="KKL44487.1"/>
    <property type="molecule type" value="Genomic_DNA"/>
</dbReference>
<keyword evidence="4" id="KW-0479">Metal-binding</keyword>
<dbReference type="EC" id="6.5.1.8" evidence="2"/>
<dbReference type="GO" id="GO:0170057">
    <property type="term" value="F:RNA ligase (GTP) activity"/>
    <property type="evidence" value="ECO:0007669"/>
    <property type="project" value="UniProtKB-EC"/>
</dbReference>
<dbReference type="InterPro" id="IPR052915">
    <property type="entry name" value="RtcB-like"/>
</dbReference>
<comment type="caution">
    <text evidence="9">The sequence shown here is derived from an EMBL/GenBank/DDBJ whole genome shotgun (WGS) entry which is preliminary data.</text>
</comment>
<keyword evidence="7" id="KW-0464">Manganese</keyword>
<dbReference type="Gene3D" id="3.90.1860.10">
    <property type="entry name" value="tRNA-splicing ligase RtcB"/>
    <property type="match status" value="1"/>
</dbReference>
<evidence type="ECO:0000313" key="9">
    <source>
        <dbReference type="EMBL" id="KKL44487.1"/>
    </source>
</evidence>
<evidence type="ECO:0000256" key="1">
    <source>
        <dbReference type="ARBA" id="ARBA00001936"/>
    </source>
</evidence>
<accession>A0A0F9F072</accession>
<dbReference type="GO" id="GO:0006396">
    <property type="term" value="P:RNA processing"/>
    <property type="evidence" value="ECO:0007669"/>
    <property type="project" value="InterPro"/>
</dbReference>
<dbReference type="GO" id="GO:0030145">
    <property type="term" value="F:manganese ion binding"/>
    <property type="evidence" value="ECO:0007669"/>
    <property type="project" value="TreeGrafter"/>
</dbReference>
<keyword evidence="6" id="KW-0342">GTP-binding</keyword>
<dbReference type="GO" id="GO:0006281">
    <property type="term" value="P:DNA repair"/>
    <property type="evidence" value="ECO:0007669"/>
    <property type="project" value="TreeGrafter"/>
</dbReference>
<gene>
    <name evidence="9" type="ORF">LCGC14_2365160</name>
</gene>
<evidence type="ECO:0000256" key="3">
    <source>
        <dbReference type="ARBA" id="ARBA00022598"/>
    </source>
</evidence>
<dbReference type="Pfam" id="PF01139">
    <property type="entry name" value="RtcB"/>
    <property type="match status" value="1"/>
</dbReference>
<dbReference type="InterPro" id="IPR036025">
    <property type="entry name" value="RtcB-like_sf"/>
</dbReference>
<evidence type="ECO:0000256" key="4">
    <source>
        <dbReference type="ARBA" id="ARBA00022723"/>
    </source>
</evidence>
<evidence type="ECO:0000256" key="5">
    <source>
        <dbReference type="ARBA" id="ARBA00022741"/>
    </source>
</evidence>
<dbReference type="AlphaFoldDB" id="A0A0F9F072"/>
<evidence type="ECO:0000256" key="2">
    <source>
        <dbReference type="ARBA" id="ARBA00012726"/>
    </source>
</evidence>
<keyword evidence="3" id="KW-0436">Ligase</keyword>
<evidence type="ECO:0000256" key="6">
    <source>
        <dbReference type="ARBA" id="ARBA00023134"/>
    </source>
</evidence>
<dbReference type="InterPro" id="IPR001233">
    <property type="entry name" value="RtcB"/>
</dbReference>
<comment type="catalytic activity">
    <reaction evidence="8">
        <text>a 3'-end 3'-phospho-ribonucleotide-RNA + a 5'-end dephospho-ribonucleoside-RNA + GTP = a ribonucleotidyl-ribonucleotide-RNA + GMP + diphosphate</text>
        <dbReference type="Rhea" id="RHEA:68076"/>
        <dbReference type="Rhea" id="RHEA-COMP:10463"/>
        <dbReference type="Rhea" id="RHEA-COMP:13936"/>
        <dbReference type="Rhea" id="RHEA-COMP:17355"/>
        <dbReference type="ChEBI" id="CHEBI:33019"/>
        <dbReference type="ChEBI" id="CHEBI:37565"/>
        <dbReference type="ChEBI" id="CHEBI:58115"/>
        <dbReference type="ChEBI" id="CHEBI:83062"/>
        <dbReference type="ChEBI" id="CHEBI:138284"/>
        <dbReference type="ChEBI" id="CHEBI:173118"/>
        <dbReference type="EC" id="6.5.1.8"/>
    </reaction>
</comment>
<name>A0A0F9F072_9ZZZZ</name>
<reference evidence="9" key="1">
    <citation type="journal article" date="2015" name="Nature">
        <title>Complex archaea that bridge the gap between prokaryotes and eukaryotes.</title>
        <authorList>
            <person name="Spang A."/>
            <person name="Saw J.H."/>
            <person name="Jorgensen S.L."/>
            <person name="Zaremba-Niedzwiedzka K."/>
            <person name="Martijn J."/>
            <person name="Lind A.E."/>
            <person name="van Eijk R."/>
            <person name="Schleper C."/>
            <person name="Guy L."/>
            <person name="Ettema T.J."/>
        </authorList>
    </citation>
    <scope>NUCLEOTIDE SEQUENCE</scope>
</reference>
<dbReference type="PANTHER" id="PTHR43749:SF2">
    <property type="entry name" value="RNA-SPLICING LIGASE RTCB"/>
    <property type="match status" value="1"/>
</dbReference>
<keyword evidence="5" id="KW-0547">Nucleotide-binding</keyword>
<proteinExistence type="predicted"/>
<protein>
    <recommendedName>
        <fullName evidence="2">3'-phosphate/5'-hydroxy nucleic acid ligase</fullName>
        <ecNumber evidence="2">6.5.1.8</ecNumber>
    </recommendedName>
</protein>
<evidence type="ECO:0000256" key="7">
    <source>
        <dbReference type="ARBA" id="ARBA00023211"/>
    </source>
</evidence>
<dbReference type="GO" id="GO:0003909">
    <property type="term" value="F:DNA ligase activity"/>
    <property type="evidence" value="ECO:0007669"/>
    <property type="project" value="TreeGrafter"/>
</dbReference>
<dbReference type="PANTHER" id="PTHR43749">
    <property type="entry name" value="RNA-SPLICING LIGASE RTCB"/>
    <property type="match status" value="1"/>
</dbReference>
<dbReference type="GO" id="GO:0042245">
    <property type="term" value="P:RNA repair"/>
    <property type="evidence" value="ECO:0007669"/>
    <property type="project" value="TreeGrafter"/>
</dbReference>
<sequence length="299" mass="32459">WIMIHSGSRNLGKQVADHYNKIAKELNAYWFSSVPKEFDLAFLPIDSDEGQAYIREMQYCIDFALINRKLMMERVKGIFSDTFGVFNFSAQRVKFVGFGNMINVAHNYAALENHFGKNVWVHRKGAIRMRKGEIGIIPGSQGTASYIVEGLENAGNFKAGKFVGGNPGITETTEEISGVTINPMASGWKNIGTKGIDIAREIDSVEFDLTVAQESQPVTGKALKEATNNVGFAIASGSPSVPDVSRTNDGPLTLNSPTTGSGLTLTLYVRVQFNDTALTKVRGTLIADKATPISAANIT</sequence>
<evidence type="ECO:0000256" key="8">
    <source>
        <dbReference type="ARBA" id="ARBA00047746"/>
    </source>
</evidence>
<feature type="non-terminal residue" evidence="9">
    <location>
        <position position="1"/>
    </location>
</feature>
<dbReference type="SUPFAM" id="SSF103365">
    <property type="entry name" value="Hypothetical protein PH1602"/>
    <property type="match status" value="1"/>
</dbReference>
<organism evidence="9">
    <name type="scientific">marine sediment metagenome</name>
    <dbReference type="NCBI Taxonomy" id="412755"/>
    <lineage>
        <taxon>unclassified sequences</taxon>
        <taxon>metagenomes</taxon>
        <taxon>ecological metagenomes</taxon>
    </lineage>
</organism>
<comment type="cofactor">
    <cofactor evidence="1">
        <name>Mn(2+)</name>
        <dbReference type="ChEBI" id="CHEBI:29035"/>
    </cofactor>
</comment>
<dbReference type="GO" id="GO:0005525">
    <property type="term" value="F:GTP binding"/>
    <property type="evidence" value="ECO:0007669"/>
    <property type="project" value="UniProtKB-KW"/>
</dbReference>